<sequence>MKTKKKKDLATNFFCTFYRKLKNNDKNLVRFFERKSDSSHYYTVHGSNALFIGKEYYRTLETIKKLGPKGKELDSISVSSQMFASILRDLLLVKRFRVEVYNNSGTTQSEWKIIKRGSPGNVRDFEEILFAGASSDSSNLGVWIDSPPIVMAIHLIHDRDNIQIGVAFCDSTLHTIGITSIEDNSQLTTLESVCVQIGARECLILASNQIGKMLNYSYKKALEVLQRCGVILTERSKKEFPNKINSIDLEKDLSILINNSQPSKSKDHNSNKFSLLQIFEKHSSAMPAANTLVSYLGLLDDEQNNGTFRISTFDPMLKMRIDSTAFEALNLFPSREEHFSQSKTQFFTNDQDLRGSSLIGLLNRCCTKIGSRKLSLWIKQPSIQLEEIVKRHLIVESFVKDNDLRITCRDIHLHNFPDIPRINNKFQRGTANLSDVIRMFQVTQEIIEIIQTFANSELNNEEENENENENENEYENEKDNDNKIEKEGEIESQDNKGNFEIIKTRYIEPLIKIINFLSKFIEMVKTVVDLKAYERDKEYMINCEYNEELAELSENREDILKKINKYSSKIKNTFKSLPPEKVYFENSKSHGYYFRVTKTNHKHVRGHKDIIQIENRKNGIKFTTKKLQKLNSQLNEIQEDYQNIQEDIVNGIITVCQGFGSFFDQLSEIVSEIDVLLSFATVATESTLPYIKPTMLPMEEQKIILKESRHPCVEVQEGVTFIPNDLSVNANSSFVFITGPNCFGKSTYIKQIGMIILMAQIGSFVPCTEATISIRDCILARVGAGDRQLQGVSTFQAEMLEASSILQTATKHSLIIIDELGRGTSTTDGFGLAWAFSEHISKKIGSITLFATHFHELTSLSKTVPNISNLHVSSMVTKNTVIPMYKVKHGSSDQSLGIRVAEIVKFPQSIIENAKLKHTEIEKHENELKRKAKMRLLQEIEKEQSKSQKKELEEEREKQIEGGKQLILDFLKGFESIPFDQLAPRQAYDQLTKIKDELLKKNNPFIDKIITETVGNFD</sequence>
<dbReference type="InterPro" id="IPR036187">
    <property type="entry name" value="DNA_mismatch_repair_MutS_sf"/>
</dbReference>
<dbReference type="Gene3D" id="3.40.1170.10">
    <property type="entry name" value="DNA repair protein MutS, domain I"/>
    <property type="match status" value="1"/>
</dbReference>
<dbReference type="Proteomes" id="UP001150062">
    <property type="component" value="Unassembled WGS sequence"/>
</dbReference>
<dbReference type="InterPro" id="IPR007695">
    <property type="entry name" value="DNA_mismatch_repair_MutS-lik_N"/>
</dbReference>
<dbReference type="InterPro" id="IPR007860">
    <property type="entry name" value="DNA_mmatch_repair_MutS_con_dom"/>
</dbReference>
<dbReference type="PROSITE" id="PS00486">
    <property type="entry name" value="DNA_MISMATCH_REPAIR_2"/>
    <property type="match status" value="1"/>
</dbReference>
<keyword evidence="10" id="KW-0175">Coiled coil</keyword>
<dbReference type="SUPFAM" id="SSF52540">
    <property type="entry name" value="P-loop containing nucleoside triphosphate hydrolases"/>
    <property type="match status" value="1"/>
</dbReference>
<dbReference type="Pfam" id="PF05188">
    <property type="entry name" value="MutS_II"/>
    <property type="match status" value="1"/>
</dbReference>
<comment type="function">
    <text evidence="9">Component of the post-replicative DNA mismatch repair system (MMR).</text>
</comment>
<evidence type="ECO:0000256" key="7">
    <source>
        <dbReference type="ARBA" id="ARBA00023204"/>
    </source>
</evidence>
<feature type="domain" description="DNA mismatch repair proteins mutS family" evidence="12">
    <location>
        <begin position="813"/>
        <end position="829"/>
    </location>
</feature>
<keyword evidence="7 9" id="KW-0234">DNA repair</keyword>
<reference evidence="13" key="1">
    <citation type="submission" date="2022-08" db="EMBL/GenBank/DDBJ databases">
        <title>Novel sulfate-reducing endosymbionts in the free-living metamonad Anaeramoeba.</title>
        <authorList>
            <person name="Jerlstrom-Hultqvist J."/>
            <person name="Cepicka I."/>
            <person name="Gallot-Lavallee L."/>
            <person name="Salas-Leiva D."/>
            <person name="Curtis B.A."/>
            <person name="Zahonova K."/>
            <person name="Pipaliya S."/>
            <person name="Dacks J."/>
            <person name="Roger A.J."/>
        </authorList>
    </citation>
    <scope>NUCLEOTIDE SEQUENCE</scope>
    <source>
        <strain evidence="13">Schooner1</strain>
    </source>
</reference>
<keyword evidence="5" id="KW-0067">ATP-binding</keyword>
<evidence type="ECO:0000256" key="3">
    <source>
        <dbReference type="ARBA" id="ARBA00022741"/>
    </source>
</evidence>
<dbReference type="Pfam" id="PF05192">
    <property type="entry name" value="MutS_III"/>
    <property type="match status" value="1"/>
</dbReference>
<evidence type="ECO:0000256" key="1">
    <source>
        <dbReference type="ARBA" id="ARBA00004123"/>
    </source>
</evidence>
<dbReference type="InterPro" id="IPR036678">
    <property type="entry name" value="MutS_con_dom_sf"/>
</dbReference>
<evidence type="ECO:0000256" key="9">
    <source>
        <dbReference type="RuleBase" id="RU003756"/>
    </source>
</evidence>
<dbReference type="PANTHER" id="PTHR11361:SF35">
    <property type="entry name" value="DNA MISMATCH REPAIR PROTEIN MSH2"/>
    <property type="match status" value="1"/>
</dbReference>
<dbReference type="SUPFAM" id="SSF48334">
    <property type="entry name" value="DNA repair protein MutS, domain III"/>
    <property type="match status" value="1"/>
</dbReference>
<comment type="subcellular location">
    <subcellularLocation>
        <location evidence="1">Nucleus</location>
    </subcellularLocation>
</comment>
<keyword evidence="8" id="KW-0539">Nucleus</keyword>
<dbReference type="Pfam" id="PF00488">
    <property type="entry name" value="MutS_V"/>
    <property type="match status" value="1"/>
</dbReference>
<evidence type="ECO:0000313" key="14">
    <source>
        <dbReference type="Proteomes" id="UP001150062"/>
    </source>
</evidence>
<proteinExistence type="inferred from homology"/>
<evidence type="ECO:0000256" key="10">
    <source>
        <dbReference type="SAM" id="Coils"/>
    </source>
</evidence>
<comment type="caution">
    <text evidence="13">The sequence shown here is derived from an EMBL/GenBank/DDBJ whole genome shotgun (WGS) entry which is preliminary data.</text>
</comment>
<feature type="compositionally biased region" description="Acidic residues" evidence="11">
    <location>
        <begin position="459"/>
        <end position="474"/>
    </location>
</feature>
<name>A0ABQ8YCT7_9EUKA</name>
<dbReference type="PIRSF" id="PIRSF005813">
    <property type="entry name" value="MSH2"/>
    <property type="match status" value="1"/>
</dbReference>
<evidence type="ECO:0000256" key="4">
    <source>
        <dbReference type="ARBA" id="ARBA00022763"/>
    </source>
</evidence>
<evidence type="ECO:0000256" key="5">
    <source>
        <dbReference type="ARBA" id="ARBA00022840"/>
    </source>
</evidence>
<accession>A0ABQ8YCT7</accession>
<feature type="coiled-coil region" evidence="10">
    <location>
        <begin position="911"/>
        <end position="962"/>
    </location>
</feature>
<dbReference type="PANTHER" id="PTHR11361">
    <property type="entry name" value="DNA MISMATCH REPAIR PROTEIN MUTS FAMILY MEMBER"/>
    <property type="match status" value="1"/>
</dbReference>
<dbReference type="InterPro" id="IPR027417">
    <property type="entry name" value="P-loop_NTPase"/>
</dbReference>
<dbReference type="InterPro" id="IPR000432">
    <property type="entry name" value="DNA_mismatch_repair_MutS_C"/>
</dbReference>
<keyword evidence="4 9" id="KW-0227">DNA damage</keyword>
<keyword evidence="3 9" id="KW-0547">Nucleotide-binding</keyword>
<dbReference type="SMART" id="SM00533">
    <property type="entry name" value="MUTSd"/>
    <property type="match status" value="1"/>
</dbReference>
<keyword evidence="6 9" id="KW-0238">DNA-binding</keyword>
<evidence type="ECO:0000256" key="11">
    <source>
        <dbReference type="SAM" id="MobiDB-lite"/>
    </source>
</evidence>
<evidence type="ECO:0000256" key="6">
    <source>
        <dbReference type="ARBA" id="ARBA00023125"/>
    </source>
</evidence>
<comment type="similarity">
    <text evidence="2 9">Belongs to the DNA mismatch repair MutS family.</text>
</comment>
<dbReference type="InterPro" id="IPR016151">
    <property type="entry name" value="DNA_mismatch_repair_MutS_N"/>
</dbReference>
<protein>
    <submittedName>
        <fullName evidence="13">DNA mismatch repair protein msh2</fullName>
    </submittedName>
</protein>
<evidence type="ECO:0000259" key="12">
    <source>
        <dbReference type="PROSITE" id="PS00486"/>
    </source>
</evidence>
<dbReference type="InterPro" id="IPR007861">
    <property type="entry name" value="DNA_mismatch_repair_MutS_clamp"/>
</dbReference>
<dbReference type="Pfam" id="PF01624">
    <property type="entry name" value="MutS_I"/>
    <property type="match status" value="1"/>
</dbReference>
<dbReference type="Gene3D" id="3.40.50.300">
    <property type="entry name" value="P-loop containing nucleotide triphosphate hydrolases"/>
    <property type="match status" value="1"/>
</dbReference>
<organism evidence="13 14">
    <name type="scientific">Anaeramoeba flamelloides</name>
    <dbReference type="NCBI Taxonomy" id="1746091"/>
    <lineage>
        <taxon>Eukaryota</taxon>
        <taxon>Metamonada</taxon>
        <taxon>Anaeramoebidae</taxon>
        <taxon>Anaeramoeba</taxon>
    </lineage>
</organism>
<evidence type="ECO:0000256" key="8">
    <source>
        <dbReference type="ARBA" id="ARBA00023242"/>
    </source>
</evidence>
<dbReference type="Gene3D" id="1.10.1420.10">
    <property type="match status" value="2"/>
</dbReference>
<dbReference type="Pfam" id="PF05190">
    <property type="entry name" value="MutS_IV"/>
    <property type="match status" value="1"/>
</dbReference>
<dbReference type="InterPro" id="IPR045076">
    <property type="entry name" value="MutS"/>
</dbReference>
<dbReference type="EMBL" id="JAOAOG010000175">
    <property type="protein sequence ID" value="KAJ6242422.1"/>
    <property type="molecule type" value="Genomic_DNA"/>
</dbReference>
<evidence type="ECO:0000313" key="13">
    <source>
        <dbReference type="EMBL" id="KAJ6242422.1"/>
    </source>
</evidence>
<dbReference type="Gene3D" id="3.30.420.110">
    <property type="entry name" value="MutS, connector domain"/>
    <property type="match status" value="1"/>
</dbReference>
<gene>
    <name evidence="13" type="ORF">M0813_22560</name>
</gene>
<evidence type="ECO:0000256" key="2">
    <source>
        <dbReference type="ARBA" id="ARBA00006271"/>
    </source>
</evidence>
<dbReference type="SMART" id="SM00534">
    <property type="entry name" value="MUTSac"/>
    <property type="match status" value="1"/>
</dbReference>
<keyword evidence="14" id="KW-1185">Reference proteome</keyword>
<feature type="region of interest" description="Disordered" evidence="11">
    <location>
        <begin position="458"/>
        <end position="482"/>
    </location>
</feature>
<dbReference type="InterPro" id="IPR011184">
    <property type="entry name" value="DNA_mismatch_repair_Msh2"/>
</dbReference>
<dbReference type="InterPro" id="IPR007696">
    <property type="entry name" value="DNA_mismatch_repair_MutS_core"/>
</dbReference>
<feature type="coiled-coil region" evidence="10">
    <location>
        <begin position="620"/>
        <end position="647"/>
    </location>
</feature>